<comment type="pathway">
    <text evidence="3 16">Amino-acid biosynthesis; L-histidine biosynthesis; L-histidine from 5-phospho-alpha-D-ribose 1-diphosphate: step 1/9.</text>
</comment>
<dbReference type="InterPro" id="IPR001348">
    <property type="entry name" value="ATP_PRibTrfase_HisG"/>
</dbReference>
<sequence>MLRVALAKGRLLKSFIEYLQQVNQIDIATVLLNRQRQLLLTVDNIEMILVKGSDVPTYVEQGIADVGIVGSDILNGQKYNINKLLDLPFGKCHFALAAKPETSCYKKVATSYVHTATQFFNKEGMDVEVIHLNGSVELSCVVDMVDAIVDIVQTGSTLTANGLVEKKYISEINAKLITNKESYFKQSSEIERLIKQLGVSISYA</sequence>
<keyword evidence="10 16" id="KW-0328">Glycosyltransferase</keyword>
<dbReference type="SMR" id="A0A5E9MM37"/>
<keyword evidence="11 16" id="KW-0808">Transferase</keyword>
<keyword evidence="14 16" id="KW-0368">Histidine biosynthesis</keyword>
<comment type="caution">
    <text evidence="18">The sequence shown here is derived from an EMBL/GenBank/DDBJ whole genome shotgun (WGS) entry which is preliminary data.</text>
</comment>
<evidence type="ECO:0000256" key="1">
    <source>
        <dbReference type="ARBA" id="ARBA00000915"/>
    </source>
</evidence>
<dbReference type="Pfam" id="PF01634">
    <property type="entry name" value="HisG"/>
    <property type="match status" value="1"/>
</dbReference>
<comment type="subcellular location">
    <subcellularLocation>
        <location evidence="2 16">Cytoplasm</location>
    </subcellularLocation>
</comment>
<evidence type="ECO:0000256" key="14">
    <source>
        <dbReference type="ARBA" id="ARBA00023102"/>
    </source>
</evidence>
<dbReference type="GO" id="GO:0003879">
    <property type="term" value="F:ATP phosphoribosyltransferase activity"/>
    <property type="evidence" value="ECO:0007669"/>
    <property type="project" value="UniProtKB-UniRule"/>
</dbReference>
<evidence type="ECO:0000313" key="19">
    <source>
        <dbReference type="EMBL" id="PIH11004.1"/>
    </source>
</evidence>
<evidence type="ECO:0000313" key="20">
    <source>
        <dbReference type="Proteomes" id="UP000228502"/>
    </source>
</evidence>
<dbReference type="Gene3D" id="3.40.190.10">
    <property type="entry name" value="Periplasmic binding protein-like II"/>
    <property type="match status" value="2"/>
</dbReference>
<evidence type="ECO:0000256" key="4">
    <source>
        <dbReference type="ARBA" id="ARBA00009489"/>
    </source>
</evidence>
<evidence type="ECO:0000256" key="12">
    <source>
        <dbReference type="ARBA" id="ARBA00022741"/>
    </source>
</evidence>
<evidence type="ECO:0000256" key="11">
    <source>
        <dbReference type="ARBA" id="ARBA00022679"/>
    </source>
</evidence>
<dbReference type="EC" id="2.4.2.17" evidence="6 16"/>
<dbReference type="InterPro" id="IPR024893">
    <property type="entry name" value="ATP_PRibTrfase_HisG_short"/>
</dbReference>
<evidence type="ECO:0000256" key="13">
    <source>
        <dbReference type="ARBA" id="ARBA00022840"/>
    </source>
</evidence>
<dbReference type="UniPathway" id="UPA00031">
    <property type="reaction ID" value="UER00006"/>
</dbReference>
<dbReference type="PANTHER" id="PTHR21403:SF8">
    <property type="entry name" value="ATP PHOSPHORIBOSYLTRANSFERASE"/>
    <property type="match status" value="1"/>
</dbReference>
<dbReference type="GO" id="GO:0005737">
    <property type="term" value="C:cytoplasm"/>
    <property type="evidence" value="ECO:0007669"/>
    <property type="project" value="UniProtKB-SubCell"/>
</dbReference>
<evidence type="ECO:0000259" key="17">
    <source>
        <dbReference type="Pfam" id="PF01634"/>
    </source>
</evidence>
<evidence type="ECO:0000256" key="16">
    <source>
        <dbReference type="HAMAP-Rule" id="MF_01018"/>
    </source>
</evidence>
<dbReference type="FunFam" id="3.40.190.10:FF:000008">
    <property type="entry name" value="ATP phosphoribosyltransferase"/>
    <property type="match status" value="1"/>
</dbReference>
<keyword evidence="12 16" id="KW-0547">Nucleotide-binding</keyword>
<dbReference type="GO" id="GO:0005524">
    <property type="term" value="F:ATP binding"/>
    <property type="evidence" value="ECO:0007669"/>
    <property type="project" value="UniProtKB-KW"/>
</dbReference>
<gene>
    <name evidence="16" type="primary">hisG</name>
    <name evidence="19" type="ORF">CTJ08_01425</name>
    <name evidence="18" type="ORF">I3V53_10825</name>
</gene>
<dbReference type="NCBIfam" id="TIGR00070">
    <property type="entry name" value="hisG"/>
    <property type="match status" value="1"/>
</dbReference>
<dbReference type="EMBL" id="JADPYN010000027">
    <property type="protein sequence ID" value="MBF9304551.1"/>
    <property type="molecule type" value="Genomic_DNA"/>
</dbReference>
<evidence type="ECO:0000256" key="10">
    <source>
        <dbReference type="ARBA" id="ARBA00022676"/>
    </source>
</evidence>
<comment type="subunit">
    <text evidence="5 16">Heteromultimer composed of HisG and HisZ subunits.</text>
</comment>
<dbReference type="AlphaFoldDB" id="A0A5E9MM37"/>
<comment type="catalytic activity">
    <reaction evidence="1 16">
        <text>1-(5-phospho-beta-D-ribosyl)-ATP + diphosphate = 5-phospho-alpha-D-ribose 1-diphosphate + ATP</text>
        <dbReference type="Rhea" id="RHEA:18473"/>
        <dbReference type="ChEBI" id="CHEBI:30616"/>
        <dbReference type="ChEBI" id="CHEBI:33019"/>
        <dbReference type="ChEBI" id="CHEBI:58017"/>
        <dbReference type="ChEBI" id="CHEBI:73183"/>
        <dbReference type="EC" id="2.4.2.17"/>
    </reaction>
</comment>
<dbReference type="EMBL" id="PEJG01000002">
    <property type="protein sequence ID" value="PIH11004.1"/>
    <property type="molecule type" value="Genomic_DNA"/>
</dbReference>
<dbReference type="Proteomes" id="UP000622362">
    <property type="component" value="Unassembled WGS sequence"/>
</dbReference>
<comment type="similarity">
    <text evidence="4 16">Belongs to the ATP phosphoribosyltransferase family. Short subfamily.</text>
</comment>
<feature type="domain" description="ATP phosphoribosyltransferase catalytic" evidence="17">
    <location>
        <begin position="52"/>
        <end position="197"/>
    </location>
</feature>
<keyword evidence="8 16" id="KW-0963">Cytoplasm</keyword>
<dbReference type="HAMAP" id="MF_01018">
    <property type="entry name" value="HisG_Short"/>
    <property type="match status" value="1"/>
</dbReference>
<evidence type="ECO:0000256" key="15">
    <source>
        <dbReference type="ARBA" id="ARBA00024861"/>
    </source>
</evidence>
<dbReference type="GO" id="GO:0000105">
    <property type="term" value="P:L-histidine biosynthetic process"/>
    <property type="evidence" value="ECO:0007669"/>
    <property type="project" value="UniProtKB-UniRule"/>
</dbReference>
<evidence type="ECO:0000256" key="8">
    <source>
        <dbReference type="ARBA" id="ARBA00022490"/>
    </source>
</evidence>
<evidence type="ECO:0000313" key="21">
    <source>
        <dbReference type="Proteomes" id="UP000622362"/>
    </source>
</evidence>
<dbReference type="PANTHER" id="PTHR21403">
    <property type="entry name" value="ATP PHOSPHORIBOSYLTRANSFERASE ATP-PRTASE"/>
    <property type="match status" value="1"/>
</dbReference>
<keyword evidence="9 16" id="KW-0028">Amino-acid biosynthesis</keyword>
<dbReference type="RefSeq" id="WP_001829424.1">
    <property type="nucleotide sequence ID" value="NZ_AP019721.1"/>
</dbReference>
<evidence type="ECO:0000256" key="5">
    <source>
        <dbReference type="ARBA" id="ARBA00011496"/>
    </source>
</evidence>
<proteinExistence type="inferred from homology"/>
<dbReference type="SUPFAM" id="SSF53850">
    <property type="entry name" value="Periplasmic binding protein-like II"/>
    <property type="match status" value="1"/>
</dbReference>
<evidence type="ECO:0000313" key="18">
    <source>
        <dbReference type="EMBL" id="MBF9304551.1"/>
    </source>
</evidence>
<protein>
    <recommendedName>
        <fullName evidence="7 16">ATP phosphoribosyltransferase</fullName>
        <shortName evidence="16">ATP-PRT</shortName>
        <shortName evidence="16">ATP-PRTase</shortName>
        <ecNumber evidence="6 16">2.4.2.17</ecNumber>
    </recommendedName>
</protein>
<evidence type="ECO:0000256" key="7">
    <source>
        <dbReference type="ARBA" id="ARBA00020998"/>
    </source>
</evidence>
<evidence type="ECO:0000256" key="2">
    <source>
        <dbReference type="ARBA" id="ARBA00004496"/>
    </source>
</evidence>
<dbReference type="GeneID" id="50017665"/>
<evidence type="ECO:0000256" key="3">
    <source>
        <dbReference type="ARBA" id="ARBA00004667"/>
    </source>
</evidence>
<dbReference type="InterPro" id="IPR013820">
    <property type="entry name" value="ATP_PRibTrfase_cat"/>
</dbReference>
<dbReference type="CDD" id="cd13595">
    <property type="entry name" value="PBP2_HisGs"/>
    <property type="match status" value="1"/>
</dbReference>
<keyword evidence="13 16" id="KW-0067">ATP-binding</keyword>
<evidence type="ECO:0000256" key="9">
    <source>
        <dbReference type="ARBA" id="ARBA00022605"/>
    </source>
</evidence>
<organism evidence="18 21">
    <name type="scientific">Staphylococcus epidermidis</name>
    <dbReference type="NCBI Taxonomy" id="1282"/>
    <lineage>
        <taxon>Bacteria</taxon>
        <taxon>Bacillati</taxon>
        <taxon>Bacillota</taxon>
        <taxon>Bacilli</taxon>
        <taxon>Bacillales</taxon>
        <taxon>Staphylococcaceae</taxon>
        <taxon>Staphylococcus</taxon>
    </lineage>
</organism>
<reference evidence="19 20" key="1">
    <citation type="submission" date="2017-10" db="EMBL/GenBank/DDBJ databases">
        <title>genome sequences of Staph epi in chlorhexidine trial.</title>
        <authorList>
            <person name="Greninger A.L."/>
            <person name="Addetia A."/>
            <person name="Qin X."/>
            <person name="Zerr D."/>
        </authorList>
    </citation>
    <scope>NUCLEOTIDE SEQUENCE [LARGE SCALE GENOMIC DNA]</scope>
    <source>
        <strain evidence="19 20">SCH-17</strain>
    </source>
</reference>
<dbReference type="Proteomes" id="UP000228502">
    <property type="component" value="Unassembled WGS sequence"/>
</dbReference>
<reference evidence="18" key="2">
    <citation type="submission" date="2020-11" db="EMBL/GenBank/DDBJ databases">
        <title>Molecular epidemiology and genomic profiles of multidrug-resistant bacteria collected from clinical sources in South Africa.</title>
        <authorList>
            <person name="Asante J."/>
            <person name="Amoako D.G."/>
        </authorList>
    </citation>
    <scope>NUCLEOTIDE SEQUENCE</scope>
    <source>
        <strain evidence="18">C68</strain>
    </source>
</reference>
<evidence type="ECO:0000256" key="6">
    <source>
        <dbReference type="ARBA" id="ARBA00011946"/>
    </source>
</evidence>
<accession>A0A5E9MM37</accession>
<comment type="function">
    <text evidence="15 16">Catalyzes the condensation of ATP and 5-phosphoribose 1-diphosphate to form N'-(5'-phosphoribosyl)-ATP (PR-ATP). Has a crucial role in the pathway because the rate of histidine biosynthesis seems to be controlled primarily by regulation of HisG enzymatic activity.</text>
</comment>
<name>A0A5E9MM37_STAEP</name>
<comment type="domain">
    <text evidence="16">Lacks the C-terminal regulatory region which is replaced by HisZ.</text>
</comment>